<dbReference type="Gene3D" id="3.10.50.40">
    <property type="match status" value="1"/>
</dbReference>
<dbReference type="Pfam" id="PF00254">
    <property type="entry name" value="FKBP_C"/>
    <property type="match status" value="1"/>
</dbReference>
<evidence type="ECO:0000256" key="5">
    <source>
        <dbReference type="PROSITE-ProRule" id="PRU00339"/>
    </source>
</evidence>
<evidence type="ECO:0000256" key="1">
    <source>
        <dbReference type="ARBA" id="ARBA00009648"/>
    </source>
</evidence>
<dbReference type="Gene3D" id="1.25.40.10">
    <property type="entry name" value="Tetratricopeptide repeat domain"/>
    <property type="match status" value="1"/>
</dbReference>
<proteinExistence type="inferred from homology"/>
<dbReference type="GeneID" id="108045043"/>
<dbReference type="InterPro" id="IPR019734">
    <property type="entry name" value="TPR_rpt"/>
</dbReference>
<reference evidence="9" key="2">
    <citation type="submission" date="2025-04" db="UniProtKB">
        <authorList>
            <consortium name="RefSeq"/>
        </authorList>
    </citation>
    <scope>IDENTIFICATION</scope>
</reference>
<dbReference type="GO" id="GO:0034587">
    <property type="term" value="P:piRNA processing"/>
    <property type="evidence" value="ECO:0007669"/>
    <property type="project" value="TreeGrafter"/>
</dbReference>
<evidence type="ECO:0000256" key="2">
    <source>
        <dbReference type="ARBA" id="ARBA00022737"/>
    </source>
</evidence>
<dbReference type="InterPro" id="IPR042282">
    <property type="entry name" value="FKBP6/shu"/>
</dbReference>
<evidence type="ECO:0000313" key="7">
    <source>
        <dbReference type="EnsemblMetazoa" id="XP_016979704.1"/>
    </source>
</evidence>
<protein>
    <recommendedName>
        <fullName evidence="4">peptidylprolyl isomerase</fullName>
        <ecNumber evidence="4">5.2.1.8</ecNumber>
    </recommendedName>
</protein>
<keyword evidence="4" id="KW-0697">Rotamase</keyword>
<keyword evidence="8" id="KW-1185">Reference proteome</keyword>
<dbReference type="OrthoDB" id="8116123at2759"/>
<dbReference type="SUPFAM" id="SSF54534">
    <property type="entry name" value="FKBP-like"/>
    <property type="match status" value="1"/>
</dbReference>
<dbReference type="SUPFAM" id="SSF48452">
    <property type="entry name" value="TPR-like"/>
    <property type="match status" value="1"/>
</dbReference>
<dbReference type="PANTHER" id="PTHR46674">
    <property type="entry name" value="INACTIVE PEPTIDYL-PROLYL CIS-TRANS ISOMERASE FKBP6"/>
    <property type="match status" value="1"/>
</dbReference>
<evidence type="ECO:0000256" key="3">
    <source>
        <dbReference type="ARBA" id="ARBA00022803"/>
    </source>
</evidence>
<comment type="catalytic activity">
    <reaction evidence="4">
        <text>[protein]-peptidylproline (omega=180) = [protein]-peptidylproline (omega=0)</text>
        <dbReference type="Rhea" id="RHEA:16237"/>
        <dbReference type="Rhea" id="RHEA-COMP:10747"/>
        <dbReference type="Rhea" id="RHEA-COMP:10748"/>
        <dbReference type="ChEBI" id="CHEBI:83833"/>
        <dbReference type="ChEBI" id="CHEBI:83834"/>
        <dbReference type="EC" id="5.2.1.8"/>
    </reaction>
</comment>
<dbReference type="GO" id="GO:0005737">
    <property type="term" value="C:cytoplasm"/>
    <property type="evidence" value="ECO:0007669"/>
    <property type="project" value="TreeGrafter"/>
</dbReference>
<evidence type="ECO:0000313" key="9">
    <source>
        <dbReference type="RefSeq" id="XP_016979704.1"/>
    </source>
</evidence>
<accession>A0A6P4ESM7</accession>
<dbReference type="PANTHER" id="PTHR46674:SF1">
    <property type="entry name" value="INACTIVE PEPTIDYL-PROLYL CIS-TRANS ISOMERASE FKBP6"/>
    <property type="match status" value="1"/>
</dbReference>
<dbReference type="AlphaFoldDB" id="A0A6P4ESM7"/>
<dbReference type="EC" id="5.2.1.8" evidence="4"/>
<dbReference type="GO" id="GO:0007283">
    <property type="term" value="P:spermatogenesis"/>
    <property type="evidence" value="ECO:0007669"/>
    <property type="project" value="TreeGrafter"/>
</dbReference>
<comment type="similarity">
    <text evidence="1">Belongs to the FKBP6 family.</text>
</comment>
<dbReference type="InterPro" id="IPR001179">
    <property type="entry name" value="PPIase_FKBP_dom"/>
</dbReference>
<dbReference type="GO" id="GO:0003755">
    <property type="term" value="F:peptidyl-prolyl cis-trans isomerase activity"/>
    <property type="evidence" value="ECO:0007669"/>
    <property type="project" value="UniProtKB-KW"/>
</dbReference>
<dbReference type="PROSITE" id="PS50005">
    <property type="entry name" value="TPR"/>
    <property type="match status" value="1"/>
</dbReference>
<dbReference type="InterPro" id="IPR013105">
    <property type="entry name" value="TPR_2"/>
</dbReference>
<organism evidence="9">
    <name type="scientific">Drosophila rhopaloa</name>
    <name type="common">Fruit fly</name>
    <dbReference type="NCBI Taxonomy" id="1041015"/>
    <lineage>
        <taxon>Eukaryota</taxon>
        <taxon>Metazoa</taxon>
        <taxon>Ecdysozoa</taxon>
        <taxon>Arthropoda</taxon>
        <taxon>Hexapoda</taxon>
        <taxon>Insecta</taxon>
        <taxon>Pterygota</taxon>
        <taxon>Neoptera</taxon>
        <taxon>Endopterygota</taxon>
        <taxon>Diptera</taxon>
        <taxon>Brachycera</taxon>
        <taxon>Muscomorpha</taxon>
        <taxon>Ephydroidea</taxon>
        <taxon>Drosophilidae</taxon>
        <taxon>Drosophila</taxon>
        <taxon>Sophophora</taxon>
    </lineage>
</organism>
<evidence type="ECO:0000256" key="4">
    <source>
        <dbReference type="PROSITE-ProRule" id="PRU00277"/>
    </source>
</evidence>
<sequence>MWDMIEQIYLGDATDVDYKAVPSPWTGSLDELRDRMNLIDGHIYKRTTREGHVERDPVPEKVRVSIRYRGYWEGDDAAFQSAKLREFETGGDMVLKGLEAAVRTMRPYEKADFVISKELLFEEMGSSSHIKPKSDGLFQVEVIDYSPIADIEIPMEERDKFHVVYPQAKDLYKKGKIWVKRLRYPNAVTAFQEATKSLKTCRIANADEKRQQTDLLILLSLGLMICYNNRGKPKWSCNVMKDVRRLTGNNPPWRTLFQEGRALAELGEYERALNSYKEALKKQTDNEYIKEEIISITKRITNLQKDRRDLWHRTRNMTDADD</sequence>
<feature type="domain" description="PPIase FKBP-type" evidence="6">
    <location>
        <begin position="61"/>
        <end position="146"/>
    </location>
</feature>
<dbReference type="SMART" id="SM00028">
    <property type="entry name" value="TPR"/>
    <property type="match status" value="2"/>
</dbReference>
<reference evidence="7" key="3">
    <citation type="submission" date="2025-05" db="UniProtKB">
        <authorList>
            <consortium name="EnsemblMetazoa"/>
        </authorList>
    </citation>
    <scope>IDENTIFICATION</scope>
</reference>
<keyword evidence="2" id="KW-0677">Repeat</keyword>
<evidence type="ECO:0000313" key="8">
    <source>
        <dbReference type="Proteomes" id="UP001652680"/>
    </source>
</evidence>
<dbReference type="Proteomes" id="UP001652680">
    <property type="component" value="Unassembled WGS sequence"/>
</dbReference>
<dbReference type="OMA" id="PYEKADF"/>
<keyword evidence="4 9" id="KW-0413">Isomerase</keyword>
<feature type="repeat" description="TPR" evidence="5">
    <location>
        <begin position="253"/>
        <end position="286"/>
    </location>
</feature>
<dbReference type="EnsemblMetazoa" id="XM_017124215.2">
    <property type="protein sequence ID" value="XP_016979704.1"/>
    <property type="gene ID" value="LOC108045043"/>
</dbReference>
<dbReference type="GO" id="GO:0051879">
    <property type="term" value="F:Hsp90 protein binding"/>
    <property type="evidence" value="ECO:0007669"/>
    <property type="project" value="TreeGrafter"/>
</dbReference>
<evidence type="ECO:0000259" key="6">
    <source>
        <dbReference type="PROSITE" id="PS50059"/>
    </source>
</evidence>
<name>A0A6P4ESM7_DRORH</name>
<dbReference type="RefSeq" id="XP_016979704.1">
    <property type="nucleotide sequence ID" value="XM_017124215.1"/>
</dbReference>
<gene>
    <name evidence="9" type="primary">LOC108045043</name>
    <name evidence="7" type="synonym">108045043</name>
</gene>
<reference evidence="8" key="1">
    <citation type="journal article" date="2021" name="Elife">
        <title>Highly contiguous assemblies of 101 drosophilid genomes.</title>
        <authorList>
            <person name="Kim B.Y."/>
            <person name="Wang J.R."/>
            <person name="Miller D.E."/>
            <person name="Barmina O."/>
            <person name="Delaney E."/>
            <person name="Thompson A."/>
            <person name="Comeault A.A."/>
            <person name="Peede D."/>
            <person name="D'Agostino E.R."/>
            <person name="Pelaez J."/>
            <person name="Aguilar J.M."/>
            <person name="Haji D."/>
            <person name="Matsunaga T."/>
            <person name="Armstrong E.E."/>
            <person name="Zych M."/>
            <person name="Ogawa Y."/>
            <person name="Stamenkovic-Radak M."/>
            <person name="Jelic M."/>
            <person name="Veselinovic M.S."/>
            <person name="Tanaskovic M."/>
            <person name="Eric P."/>
            <person name="Gao J.J."/>
            <person name="Katoh T.K."/>
            <person name="Toda M.J."/>
            <person name="Watabe H."/>
            <person name="Watada M."/>
            <person name="Davis J.S."/>
            <person name="Moyle L.C."/>
            <person name="Manoli G."/>
            <person name="Bertolini E."/>
            <person name="Kostal V."/>
            <person name="Hawley R.S."/>
            <person name="Takahashi A."/>
            <person name="Jones C.D."/>
            <person name="Price D.K."/>
            <person name="Whiteman N."/>
            <person name="Kopp A."/>
            <person name="Matute D.R."/>
            <person name="Petrov D.A."/>
        </authorList>
    </citation>
    <scope>NUCLEOTIDE SEQUENCE [LARGE SCALE GENOMIC DNA]</scope>
</reference>
<dbReference type="PROSITE" id="PS50059">
    <property type="entry name" value="FKBP_PPIASE"/>
    <property type="match status" value="1"/>
</dbReference>
<dbReference type="InterPro" id="IPR046357">
    <property type="entry name" value="PPIase_dom_sf"/>
</dbReference>
<dbReference type="Pfam" id="PF07719">
    <property type="entry name" value="TPR_2"/>
    <property type="match status" value="1"/>
</dbReference>
<keyword evidence="3 5" id="KW-0802">TPR repeat</keyword>
<dbReference type="InterPro" id="IPR011990">
    <property type="entry name" value="TPR-like_helical_dom_sf"/>
</dbReference>